<protein>
    <submittedName>
        <fullName evidence="4">Indole-3-acetic acid-amido synthetase GH3.3</fullName>
    </submittedName>
</protein>
<gene>
    <name evidence="4" type="ORF">CJ030_MR4G020436</name>
</gene>
<sequence>MAYFEFIPHEPNSAGLVPDSTRKPVDLADVEIGKDYELVFHFVRRKNVVLSIDSDKTDEAELQKAIENATQLLREFNTSVVEYTSHAETKKIPVISRKGGGKMSLGPLTQDKIGSQCDMVK</sequence>
<keyword evidence="5" id="KW-1185">Reference proteome</keyword>
<dbReference type="AlphaFoldDB" id="A0A6A1VS26"/>
<keyword evidence="2" id="KW-0436">Ligase</keyword>
<dbReference type="GO" id="GO:0016881">
    <property type="term" value="F:acid-amino acid ligase activity"/>
    <property type="evidence" value="ECO:0007669"/>
    <property type="project" value="TreeGrafter"/>
</dbReference>
<comment type="similarity">
    <text evidence="1">Belongs to the IAA-amido conjugating enzyme family.</text>
</comment>
<accession>A0A6A1VS26</accession>
<dbReference type="InterPro" id="IPR004993">
    <property type="entry name" value="GH3"/>
</dbReference>
<evidence type="ECO:0000313" key="5">
    <source>
        <dbReference type="Proteomes" id="UP000516437"/>
    </source>
</evidence>
<dbReference type="PANTHER" id="PTHR31901:SF96">
    <property type="entry name" value="INDOLE-3-ACETIC ACID-AMIDO SYNTHETASE GH3.1-RELATED"/>
    <property type="match status" value="1"/>
</dbReference>
<comment type="caution">
    <text evidence="4">The sequence shown here is derived from an EMBL/GenBank/DDBJ whole genome shotgun (WGS) entry which is preliminary data.</text>
</comment>
<reference evidence="4 5" key="1">
    <citation type="journal article" date="2019" name="Plant Biotechnol. J.">
        <title>The red bayberry genome and genetic basis of sex determination.</title>
        <authorList>
            <person name="Jia H.M."/>
            <person name="Jia H.J."/>
            <person name="Cai Q.L."/>
            <person name="Wang Y."/>
            <person name="Zhao H.B."/>
            <person name="Yang W.F."/>
            <person name="Wang G.Y."/>
            <person name="Li Y.H."/>
            <person name="Zhan D.L."/>
            <person name="Shen Y.T."/>
            <person name="Niu Q.F."/>
            <person name="Chang L."/>
            <person name="Qiu J."/>
            <person name="Zhao L."/>
            <person name="Xie H.B."/>
            <person name="Fu W.Y."/>
            <person name="Jin J."/>
            <person name="Li X.W."/>
            <person name="Jiao Y."/>
            <person name="Zhou C.C."/>
            <person name="Tu T."/>
            <person name="Chai C.Y."/>
            <person name="Gao J.L."/>
            <person name="Fan L.J."/>
            <person name="van de Weg E."/>
            <person name="Wang J.Y."/>
            <person name="Gao Z.S."/>
        </authorList>
    </citation>
    <scope>NUCLEOTIDE SEQUENCE [LARGE SCALE GENOMIC DNA]</scope>
    <source>
        <tissue evidence="4">Leaves</tissue>
    </source>
</reference>
<evidence type="ECO:0000256" key="1">
    <source>
        <dbReference type="ARBA" id="ARBA00008068"/>
    </source>
</evidence>
<dbReference type="Proteomes" id="UP000516437">
    <property type="component" value="Chromosome 4"/>
</dbReference>
<dbReference type="Pfam" id="PF23571">
    <property type="entry name" value="GH3_M"/>
    <property type="match status" value="1"/>
</dbReference>
<evidence type="ECO:0000256" key="2">
    <source>
        <dbReference type="ARBA" id="ARBA00022598"/>
    </source>
</evidence>
<organism evidence="4 5">
    <name type="scientific">Morella rubra</name>
    <name type="common">Chinese bayberry</name>
    <dbReference type="NCBI Taxonomy" id="262757"/>
    <lineage>
        <taxon>Eukaryota</taxon>
        <taxon>Viridiplantae</taxon>
        <taxon>Streptophyta</taxon>
        <taxon>Embryophyta</taxon>
        <taxon>Tracheophyta</taxon>
        <taxon>Spermatophyta</taxon>
        <taxon>Magnoliopsida</taxon>
        <taxon>eudicotyledons</taxon>
        <taxon>Gunneridae</taxon>
        <taxon>Pentapetalae</taxon>
        <taxon>rosids</taxon>
        <taxon>fabids</taxon>
        <taxon>Fagales</taxon>
        <taxon>Myricaceae</taxon>
        <taxon>Morella</taxon>
    </lineage>
</organism>
<dbReference type="GO" id="GO:0005737">
    <property type="term" value="C:cytoplasm"/>
    <property type="evidence" value="ECO:0007669"/>
    <property type="project" value="TreeGrafter"/>
</dbReference>
<evidence type="ECO:0000259" key="3">
    <source>
        <dbReference type="Pfam" id="PF23571"/>
    </source>
</evidence>
<dbReference type="EMBL" id="RXIC02000022">
    <property type="protein sequence ID" value="KAB1215734.1"/>
    <property type="molecule type" value="Genomic_DNA"/>
</dbReference>
<proteinExistence type="inferred from homology"/>
<dbReference type="PANTHER" id="PTHR31901">
    <property type="entry name" value="GH3 DOMAIN-CONTAINING PROTEIN"/>
    <property type="match status" value="1"/>
</dbReference>
<evidence type="ECO:0000313" key="4">
    <source>
        <dbReference type="EMBL" id="KAB1215734.1"/>
    </source>
</evidence>
<name>A0A6A1VS26_9ROSI</name>
<dbReference type="OrthoDB" id="10004661at2759"/>
<feature type="domain" description="GH3 middle" evidence="3">
    <location>
        <begin position="1"/>
        <end position="39"/>
    </location>
</feature>
<dbReference type="InterPro" id="IPR055377">
    <property type="entry name" value="GH3_M"/>
</dbReference>